<proteinExistence type="predicted"/>
<sequence length="276" mass="29495">MSHRIVIQPDELPDEYVALDASVLLPGQTGDLDADFRKSALPGARRFDIGVFSDPESTLPHTVPSAARFAALIGALGIEATTTLVFYDRSGCVGAARGWWLTQLFGHQGPVYVLDGGLEQWRAEGGVPEPGVMQSPPVTYWTCPNYRFLVGSGDVVAALEAPEHFSVVDVRAAGRFRGVQAEPRRGMRPGHMPGAINIEWQYFFDSSGCFIDPERLREVLAPAGDKAIIASCGSGLTASTLVLAAHVAGLGPAALYDGSWAEWGSNTSLPVVKDED</sequence>
<name>A0ABQ0QKJ2_9PROT</name>
<dbReference type="SMART" id="SM00450">
    <property type="entry name" value="RHOD"/>
    <property type="match status" value="2"/>
</dbReference>
<dbReference type="InterPro" id="IPR036873">
    <property type="entry name" value="Rhodanese-like_dom_sf"/>
</dbReference>
<evidence type="ECO:0000313" key="5">
    <source>
        <dbReference type="EMBL" id="GBR48021.1"/>
    </source>
</evidence>
<gene>
    <name evidence="5" type="ORF">AA106556_1660</name>
</gene>
<dbReference type="PROSITE" id="PS50206">
    <property type="entry name" value="RHODANESE_3"/>
    <property type="match status" value="2"/>
</dbReference>
<organism evidence="5 6">
    <name type="scientific">Neokomagataea tanensis NBRC 106556</name>
    <dbReference type="NCBI Taxonomy" id="1223519"/>
    <lineage>
        <taxon>Bacteria</taxon>
        <taxon>Pseudomonadati</taxon>
        <taxon>Pseudomonadota</taxon>
        <taxon>Alphaproteobacteria</taxon>
        <taxon>Acetobacterales</taxon>
        <taxon>Acetobacteraceae</taxon>
        <taxon>Neokomagataea</taxon>
    </lineage>
</organism>
<evidence type="ECO:0000256" key="2">
    <source>
        <dbReference type="ARBA" id="ARBA00022737"/>
    </source>
</evidence>
<protein>
    <recommendedName>
        <fullName evidence="3">Sulfurtransferase</fullName>
    </recommendedName>
</protein>
<dbReference type="Gene3D" id="3.40.250.10">
    <property type="entry name" value="Rhodanese-like domain"/>
    <property type="match status" value="2"/>
</dbReference>
<dbReference type="PANTHER" id="PTHR11364:SF27">
    <property type="entry name" value="SULFURTRANSFERASE"/>
    <property type="match status" value="1"/>
</dbReference>
<evidence type="ECO:0000259" key="4">
    <source>
        <dbReference type="PROSITE" id="PS50206"/>
    </source>
</evidence>
<dbReference type="PROSITE" id="PS00683">
    <property type="entry name" value="RHODANESE_2"/>
    <property type="match status" value="1"/>
</dbReference>
<dbReference type="PANTHER" id="PTHR11364">
    <property type="entry name" value="THIOSULFATE SULFERTANSFERASE"/>
    <property type="match status" value="1"/>
</dbReference>
<evidence type="ECO:0000256" key="3">
    <source>
        <dbReference type="RuleBase" id="RU000507"/>
    </source>
</evidence>
<dbReference type="CDD" id="cd01448">
    <property type="entry name" value="TST_Repeat_1"/>
    <property type="match status" value="1"/>
</dbReference>
<feature type="domain" description="Rhodanese" evidence="4">
    <location>
        <begin position="161"/>
        <end position="272"/>
    </location>
</feature>
<dbReference type="Pfam" id="PF00581">
    <property type="entry name" value="Rhodanese"/>
    <property type="match status" value="2"/>
</dbReference>
<evidence type="ECO:0000313" key="6">
    <source>
        <dbReference type="Proteomes" id="UP001062443"/>
    </source>
</evidence>
<dbReference type="InterPro" id="IPR001307">
    <property type="entry name" value="Thiosulphate_STrfase_CS"/>
</dbReference>
<dbReference type="InterPro" id="IPR001763">
    <property type="entry name" value="Rhodanese-like_dom"/>
</dbReference>
<dbReference type="SUPFAM" id="SSF52821">
    <property type="entry name" value="Rhodanese/Cell cycle control phosphatase"/>
    <property type="match status" value="2"/>
</dbReference>
<dbReference type="EMBL" id="BAQB01000022">
    <property type="protein sequence ID" value="GBR48021.1"/>
    <property type="molecule type" value="Genomic_DNA"/>
</dbReference>
<accession>A0ABQ0QKJ2</accession>
<comment type="caution">
    <text evidence="5">The sequence shown here is derived from an EMBL/GenBank/DDBJ whole genome shotgun (WGS) entry which is preliminary data.</text>
</comment>
<evidence type="ECO:0000256" key="1">
    <source>
        <dbReference type="ARBA" id="ARBA00022679"/>
    </source>
</evidence>
<dbReference type="CDD" id="cd01449">
    <property type="entry name" value="TST_Repeat_2"/>
    <property type="match status" value="1"/>
</dbReference>
<keyword evidence="1 3" id="KW-0808">Transferase</keyword>
<keyword evidence="6" id="KW-1185">Reference proteome</keyword>
<keyword evidence="2" id="KW-0677">Repeat</keyword>
<reference evidence="5" key="1">
    <citation type="submission" date="2013-04" db="EMBL/GenBank/DDBJ databases">
        <title>The genome sequencing project of 58 acetic acid bacteria.</title>
        <authorList>
            <person name="Okamoto-Kainuma A."/>
            <person name="Ishikawa M."/>
            <person name="Umino S."/>
            <person name="Koizumi Y."/>
            <person name="Shiwa Y."/>
            <person name="Yoshikawa H."/>
            <person name="Matsutani M."/>
            <person name="Matsushita K."/>
        </authorList>
    </citation>
    <scope>NUCLEOTIDE SEQUENCE</scope>
    <source>
        <strain evidence="5">NBRC 106556</strain>
    </source>
</reference>
<dbReference type="Proteomes" id="UP001062443">
    <property type="component" value="Unassembled WGS sequence"/>
</dbReference>
<dbReference type="RefSeq" id="WP_068170744.1">
    <property type="nucleotide sequence ID" value="NZ_BAQB01000022.1"/>
</dbReference>
<feature type="domain" description="Rhodanese" evidence="4">
    <location>
        <begin position="12"/>
        <end position="130"/>
    </location>
</feature>
<dbReference type="InterPro" id="IPR045078">
    <property type="entry name" value="TST/MPST-like"/>
</dbReference>